<dbReference type="SUPFAM" id="SSF56801">
    <property type="entry name" value="Acetyl-CoA synthetase-like"/>
    <property type="match status" value="1"/>
</dbReference>
<dbReference type="PANTHER" id="PTHR43201:SF32">
    <property type="entry name" value="2-SUCCINYLBENZOATE--COA LIGASE, CHLOROPLASTIC_PEROXISOMAL"/>
    <property type="match status" value="1"/>
</dbReference>
<dbReference type="GO" id="GO:0006631">
    <property type="term" value="P:fatty acid metabolic process"/>
    <property type="evidence" value="ECO:0007669"/>
    <property type="project" value="TreeGrafter"/>
</dbReference>
<dbReference type="AlphaFoldDB" id="A0A6L7GVC2"/>
<dbReference type="InterPro" id="IPR025110">
    <property type="entry name" value="AMP-bd_C"/>
</dbReference>
<gene>
    <name evidence="3" type="ORF">GIY30_19005</name>
</gene>
<dbReference type="RefSeq" id="WP_160903591.1">
    <property type="nucleotide sequence ID" value="NZ_CP102850.1"/>
</dbReference>
<dbReference type="GO" id="GO:0031956">
    <property type="term" value="F:medium-chain fatty acid-CoA ligase activity"/>
    <property type="evidence" value="ECO:0007669"/>
    <property type="project" value="TreeGrafter"/>
</dbReference>
<dbReference type="Pfam" id="PF00501">
    <property type="entry name" value="AMP-binding"/>
    <property type="match status" value="1"/>
</dbReference>
<dbReference type="CDD" id="cd04433">
    <property type="entry name" value="AFD_class_I"/>
    <property type="match status" value="1"/>
</dbReference>
<evidence type="ECO:0000259" key="2">
    <source>
        <dbReference type="Pfam" id="PF13193"/>
    </source>
</evidence>
<feature type="domain" description="AMP-dependent synthetase/ligase" evidence="1">
    <location>
        <begin position="48"/>
        <end position="365"/>
    </location>
</feature>
<organism evidence="3 4">
    <name type="scientific">Gordonia mangrovi</name>
    <dbReference type="NCBI Taxonomy" id="2665643"/>
    <lineage>
        <taxon>Bacteria</taxon>
        <taxon>Bacillati</taxon>
        <taxon>Actinomycetota</taxon>
        <taxon>Actinomycetes</taxon>
        <taxon>Mycobacteriales</taxon>
        <taxon>Gordoniaceae</taxon>
        <taxon>Gordonia</taxon>
    </lineage>
</organism>
<dbReference type="EMBL" id="WMBR01000005">
    <property type="protein sequence ID" value="MXP23432.1"/>
    <property type="molecule type" value="Genomic_DNA"/>
</dbReference>
<dbReference type="PANTHER" id="PTHR43201">
    <property type="entry name" value="ACYL-COA SYNTHETASE"/>
    <property type="match status" value="1"/>
</dbReference>
<proteinExistence type="predicted"/>
<dbReference type="Gene3D" id="3.30.300.30">
    <property type="match status" value="1"/>
</dbReference>
<dbReference type="InterPro" id="IPR042099">
    <property type="entry name" value="ANL_N_sf"/>
</dbReference>
<dbReference type="Gene3D" id="3.40.50.12780">
    <property type="entry name" value="N-terminal domain of ligase-like"/>
    <property type="match status" value="1"/>
</dbReference>
<dbReference type="InterPro" id="IPR045851">
    <property type="entry name" value="AMP-bd_C_sf"/>
</dbReference>
<accession>A0A6L7GVC2</accession>
<dbReference type="InterPro" id="IPR020845">
    <property type="entry name" value="AMP-binding_CS"/>
</dbReference>
<dbReference type="Proteomes" id="UP000475545">
    <property type="component" value="Unassembled WGS sequence"/>
</dbReference>
<name>A0A6L7GVC2_9ACTN</name>
<evidence type="ECO:0000313" key="3">
    <source>
        <dbReference type="EMBL" id="MXP23432.1"/>
    </source>
</evidence>
<evidence type="ECO:0000259" key="1">
    <source>
        <dbReference type="Pfam" id="PF00501"/>
    </source>
</evidence>
<keyword evidence="4" id="KW-1185">Reference proteome</keyword>
<dbReference type="PROSITE" id="PS00455">
    <property type="entry name" value="AMP_BINDING"/>
    <property type="match status" value="1"/>
</dbReference>
<dbReference type="InterPro" id="IPR000873">
    <property type="entry name" value="AMP-dep_synth/lig_dom"/>
</dbReference>
<protein>
    <submittedName>
        <fullName evidence="3">AMP-binding protein</fullName>
    </submittedName>
</protein>
<evidence type="ECO:0000313" key="4">
    <source>
        <dbReference type="Proteomes" id="UP000475545"/>
    </source>
</evidence>
<dbReference type="Pfam" id="PF13193">
    <property type="entry name" value="AMP-binding_C"/>
    <property type="match status" value="1"/>
</dbReference>
<reference evidence="3 4" key="1">
    <citation type="submission" date="2019-11" db="EMBL/GenBank/DDBJ databases">
        <title>Gordonia sp. nov., a novel actinobacterium isolated from mangrove soil in Hainan.</title>
        <authorList>
            <person name="Huang X."/>
            <person name="Xie Y."/>
            <person name="Chu X."/>
            <person name="Xiao K."/>
        </authorList>
    </citation>
    <scope>NUCLEOTIDE SEQUENCE [LARGE SCALE GENOMIC DNA]</scope>
    <source>
        <strain evidence="3 4">HNM0687</strain>
    </source>
</reference>
<feature type="domain" description="AMP-binding enzyme C-terminal" evidence="2">
    <location>
        <begin position="413"/>
        <end position="488"/>
    </location>
</feature>
<sequence>MNLTMLLDMATDGFGDRVVLGRKEDGFTPERLRSVAGGGAGLVRAAGADSIVYLGVNGPAFPVALFAAAIAGVPLVPVNYRLGTEQLDSLLANHPRALGIADPGQEEALKRAGLSVFTPEQWISEATNAALSGPTVDADDAEADLEVPAVLIYTSGTTSAPKGVVLKHQNLTAYVLGTVEFAGASDDEASLMSVPPYHIAAVSNVLTNLYAGRRLLTLPHFAPQAWVQLVRDQGVTNAMLVPTMLARIMDAPDLDISVPDLRAVAYGGAQMPPRVIEAALKEWEHVEFANAYGLTETSSTISVLGPDEHRAAIASDDPDVRRRLRSAGKPIPGVDIEIRDANGQPVPTGTPGRVWVFGEQVSGQYAGRQSAVDDRGYFDTRDQGWLDAEGYLYLEGRVDDTIIRGGENISPAEIEDVLLRHPSVADAVVVGVPDDEWGQRIEAVVVAHSGGEVDTEKLRADVRATLRGSKTPDRITCWSELPRTDLGKLVRRDIVATLAGEETQAKAIQGQRA</sequence>
<comment type="caution">
    <text evidence="3">The sequence shown here is derived from an EMBL/GenBank/DDBJ whole genome shotgun (WGS) entry which is preliminary data.</text>
</comment>